<gene>
    <name evidence="2" type="ORF">B7P33_00200</name>
</gene>
<organism evidence="2 3">
    <name type="scientific">Sediminicola luteus</name>
    <dbReference type="NCBI Taxonomy" id="319238"/>
    <lineage>
        <taxon>Bacteria</taxon>
        <taxon>Pseudomonadati</taxon>
        <taxon>Bacteroidota</taxon>
        <taxon>Flavobacteriia</taxon>
        <taxon>Flavobacteriales</taxon>
        <taxon>Flavobacteriaceae</taxon>
        <taxon>Sediminicola</taxon>
    </lineage>
</organism>
<reference evidence="2 3" key="1">
    <citation type="submission" date="2017-04" db="EMBL/GenBank/DDBJ databases">
        <title>A new member of the family Flavobacteriaceae isolated from ascidians.</title>
        <authorList>
            <person name="Chen L."/>
        </authorList>
    </citation>
    <scope>NUCLEOTIDE SEQUENCE [LARGE SCALE GENOMIC DNA]</scope>
    <source>
        <strain evidence="2 3">HQA918</strain>
    </source>
</reference>
<evidence type="ECO:0000313" key="2">
    <source>
        <dbReference type="EMBL" id="PCE65763.1"/>
    </source>
</evidence>
<accession>A0A2A4GBD8</accession>
<sequence length="145" mass="15938">MSKTEDFLSLEEEKAVVAAIVAAEKLTSGEIRVHLEGHSEETAMARCQALFHYLKMDNTQDRNGVLIYVAVEDRQLAIVGDSGIDAVTPDNFWESTRDAILSAFKKGEFSQGLINGVQTAGRALAKHFPWNDNDTNELPNAISKS</sequence>
<dbReference type="Proteomes" id="UP000219559">
    <property type="component" value="Unassembled WGS sequence"/>
</dbReference>
<proteinExistence type="predicted"/>
<evidence type="ECO:0000313" key="3">
    <source>
        <dbReference type="Proteomes" id="UP000219559"/>
    </source>
</evidence>
<protein>
    <recommendedName>
        <fullName evidence="1">TPM domain-containing protein</fullName>
    </recommendedName>
</protein>
<feature type="domain" description="TPM" evidence="1">
    <location>
        <begin position="4"/>
        <end position="122"/>
    </location>
</feature>
<dbReference type="OrthoDB" id="9786161at2"/>
<dbReference type="EMBL" id="NBWU01000001">
    <property type="protein sequence ID" value="PCE65763.1"/>
    <property type="molecule type" value="Genomic_DNA"/>
</dbReference>
<dbReference type="RefSeq" id="WP_097441293.1">
    <property type="nucleotide sequence ID" value="NZ_NBWU01000001.1"/>
</dbReference>
<dbReference type="AlphaFoldDB" id="A0A2A4GBD8"/>
<dbReference type="InterPro" id="IPR007621">
    <property type="entry name" value="TPM_dom"/>
</dbReference>
<dbReference type="PANTHER" id="PTHR30373:SF8">
    <property type="entry name" value="BLL7265 PROTEIN"/>
    <property type="match status" value="1"/>
</dbReference>
<keyword evidence="3" id="KW-1185">Reference proteome</keyword>
<dbReference type="PANTHER" id="PTHR30373">
    <property type="entry name" value="UPF0603 PROTEIN YGCG"/>
    <property type="match status" value="1"/>
</dbReference>
<dbReference type="Gene3D" id="3.10.310.50">
    <property type="match status" value="1"/>
</dbReference>
<name>A0A2A4GBD8_9FLAO</name>
<dbReference type="Pfam" id="PF04536">
    <property type="entry name" value="TPM_phosphatase"/>
    <property type="match status" value="1"/>
</dbReference>
<comment type="caution">
    <text evidence="2">The sequence shown here is derived from an EMBL/GenBank/DDBJ whole genome shotgun (WGS) entry which is preliminary data.</text>
</comment>
<evidence type="ECO:0000259" key="1">
    <source>
        <dbReference type="Pfam" id="PF04536"/>
    </source>
</evidence>